<keyword evidence="2" id="KW-1185">Reference proteome</keyword>
<gene>
    <name evidence="1" type="ORF">A4V02_01005</name>
</gene>
<evidence type="ECO:0000313" key="1">
    <source>
        <dbReference type="EMBL" id="ANU62461.1"/>
    </source>
</evidence>
<accession>A0A1B1S6N9</accession>
<dbReference type="STRING" id="1796646.A4V02_01005"/>
<reference evidence="2" key="1">
    <citation type="submission" date="2016-04" db="EMBL/GenBank/DDBJ databases">
        <title>Complete Genome Sequences of Twelve Strains of a Stable Defined Moderately Diverse Mouse Microbiota 2 (sDMDMm2).</title>
        <authorList>
            <person name="Uchimura Y."/>
            <person name="Wyss M."/>
            <person name="Brugiroux S."/>
            <person name="Limenitakis J.P."/>
            <person name="Stecher B."/>
            <person name="McCoy K.D."/>
            <person name="Macpherson A.J."/>
        </authorList>
    </citation>
    <scope>NUCLEOTIDE SEQUENCE [LARGE SCALE GENOMIC DNA]</scope>
    <source>
        <strain evidence="2">YL27</strain>
    </source>
</reference>
<dbReference type="EMBL" id="CP015402">
    <property type="protein sequence ID" value="ANU62461.1"/>
    <property type="molecule type" value="Genomic_DNA"/>
</dbReference>
<protein>
    <submittedName>
        <fullName evidence="1">Uncharacterized protein</fullName>
    </submittedName>
</protein>
<proteinExistence type="predicted"/>
<sequence length="616" mass="70665">MKDKVIELVTIYAGNESDVEAIIRELAVYRSVYIQRMLHYAFVDIGYSEPEVDWSAYNGKPLFTNGEMSQAILDSSSKRRGHLTEIFAVFLSDCRNLKWLVDKIPEKELRLWRKCLISGVVSEMEVRKALDITGSSEVFIDKTRFSWLYPTPRSIQQFRWSWRKTKSKLEFVIDGLLRPYLLAVLYPEAADFCKLDTLPDNLRVFSDVGGSLKAMSDYDALVAARMFDSGSVHVTLPVIRRVSAGVGLKEFFANDKESKYYANARGRIVVNLMMELFLTESGVSMSPAERCRYVVGHIGSVVPDFVRRALMPQLKGKFANSPFDSMASEMAYRIMRMIARHSEPEKWIESKGFIDYFRMLYGVYGDNLLVDNYSFDRSSMYVRSGVKSGGEHYIALDEKFEYLIVPMIQGVVFMLAAVGAVEVAFVERDAVSCSPFCGLMYWRITELGRFILGITNRYEHTVEIRSVNDFLLDDRYLLVTLANPDTSMRGILDRFARPVSANRYAVTAETFLRNCKDSGDIDRTISLIRNFVCPEPPDNWIEFFSRIRRQACAVAVDDTDYEVFVIDREDKELQQYLAMSPEMREIAICAQGFRVLVELGNLPRFKELLRDKGYLL</sequence>
<dbReference type="OrthoDB" id="890572at2"/>
<dbReference type="RefSeq" id="WP_068959860.1">
    <property type="nucleotide sequence ID" value="NZ_CP015402.2"/>
</dbReference>
<dbReference type="KEGG" id="pary:A4V02_01005"/>
<dbReference type="Proteomes" id="UP000186351">
    <property type="component" value="Chromosome"/>
</dbReference>
<dbReference type="GeneID" id="65535415"/>
<evidence type="ECO:0000313" key="2">
    <source>
        <dbReference type="Proteomes" id="UP000186351"/>
    </source>
</evidence>
<dbReference type="AlphaFoldDB" id="A0A1B1S6N9"/>
<organism evidence="1 2">
    <name type="scientific">Muribaculum intestinale</name>
    <dbReference type="NCBI Taxonomy" id="1796646"/>
    <lineage>
        <taxon>Bacteria</taxon>
        <taxon>Pseudomonadati</taxon>
        <taxon>Bacteroidota</taxon>
        <taxon>Bacteroidia</taxon>
        <taxon>Bacteroidales</taxon>
        <taxon>Muribaculaceae</taxon>
        <taxon>Muribaculum</taxon>
    </lineage>
</organism>
<name>A0A1B1S6N9_9BACT</name>
<accession>A0A1Z2XF57</accession>